<evidence type="ECO:0000256" key="3">
    <source>
        <dbReference type="ARBA" id="ARBA00022801"/>
    </source>
</evidence>
<dbReference type="PANTHER" id="PTHR33307:SF6">
    <property type="entry name" value="ALPHA-RHAMNOSIDASE (EUROFUNG)-RELATED"/>
    <property type="match status" value="1"/>
</dbReference>
<dbReference type="Gene3D" id="2.60.420.10">
    <property type="entry name" value="Maltose phosphorylase, domain 3"/>
    <property type="match status" value="1"/>
</dbReference>
<keyword evidence="4" id="KW-0732">Signal</keyword>
<dbReference type="Gene3D" id="1.50.10.10">
    <property type="match status" value="1"/>
</dbReference>
<dbReference type="RefSeq" id="WP_264282072.1">
    <property type="nucleotide sequence ID" value="NZ_CP107006.1"/>
</dbReference>
<sequence>MLRRVLILFFLIGIVTVAKAQTLFTPDGLMCDLIANGGYQSVNGYLAQPEWSKAAFLATNSVRIRNARPAFSWMLTSVKNNTMQSAYRILVADHPDSLAKNTGNMWDSRKVLSPRSNAVLYFGKPLRAHTLYYWKVMVWDKNSAQSAFSEPAAFFTDTLLADYATTQYPLQKTDQFPERFSVSDTMVFADFGKAAFGQLKLELTGTGTRDTVEVHLGEAITAWGTINRRPGGTIRYQRYRLPLRPGTHTYYVNIRKDARNTGPQAVLMPGYIGEVLPFRYCELRKYGQPMEETQIVRTAVNYPFDETAASFHSSDSILNQVWDMCYYTMKATSFAGIFVDGDRERIPYEADAYINQLGYYAADREYTLARASQEYLLHHATWPTEWILQSVLMAYNDYLYTGDSRSARHFYNDLKAKLLMPLEMPNGLISTRTGKQNPALMKAIHFNGGLLRDIVDWPHTGILGLAKSEGGETDGFVFRDYNAVVNAYYYKALRDMQSIAATLNRDADAKLFETKADKLKDDYRKQFWDRKQRVFMDAPDTLHASLHTNMFALAFGLVEDRYKDDVASFIRSRGMACSVYGSQFLMDAVYDGNDEAYGLQLLTSTADRSWYNMIREGSTMAMEAWGNKYKPNQDWNHAWGAVPINIISRKLMGIEPLTPGWEVYRIKPQTSSLQFAIITVPTIKGKIIAQYEKKEEDFLMTLTLPANATAQVVLPAAFARGRFEVYLGEERIKPVKKNGEYIVTIAGGGAYKLSVGPR</sequence>
<dbReference type="InterPro" id="IPR012341">
    <property type="entry name" value="6hp_glycosidase-like_sf"/>
</dbReference>
<evidence type="ECO:0000259" key="6">
    <source>
        <dbReference type="Pfam" id="PF17390"/>
    </source>
</evidence>
<evidence type="ECO:0000256" key="2">
    <source>
        <dbReference type="ARBA" id="ARBA00012652"/>
    </source>
</evidence>
<feature type="signal peptide" evidence="4">
    <location>
        <begin position="1"/>
        <end position="20"/>
    </location>
</feature>
<feature type="domain" description="Alpha-L-rhamnosidase six-hairpin glycosidase" evidence="5">
    <location>
        <begin position="307"/>
        <end position="647"/>
    </location>
</feature>
<reference evidence="7" key="1">
    <citation type="submission" date="2022-10" db="EMBL/GenBank/DDBJ databases">
        <title>Chitinophaga sp. nov., isolated from soil.</title>
        <authorList>
            <person name="Jeon C.O."/>
        </authorList>
    </citation>
    <scope>NUCLEOTIDE SEQUENCE</scope>
    <source>
        <strain evidence="7">R8</strain>
    </source>
</reference>
<keyword evidence="8" id="KW-1185">Reference proteome</keyword>
<organism evidence="7 8">
    <name type="scientific">Chitinophaga horti</name>
    <dbReference type="NCBI Taxonomy" id="2920382"/>
    <lineage>
        <taxon>Bacteria</taxon>
        <taxon>Pseudomonadati</taxon>
        <taxon>Bacteroidota</taxon>
        <taxon>Chitinophagia</taxon>
        <taxon>Chitinophagales</taxon>
        <taxon>Chitinophagaceae</taxon>
        <taxon>Chitinophaga</taxon>
    </lineage>
</organism>
<dbReference type="InterPro" id="IPR016007">
    <property type="entry name" value="Alpha_rhamnosid"/>
</dbReference>
<dbReference type="Pfam" id="PF17390">
    <property type="entry name" value="Bac_rhamnosid_C"/>
    <property type="match status" value="1"/>
</dbReference>
<accession>A0ABY6J3G6</accession>
<evidence type="ECO:0000313" key="7">
    <source>
        <dbReference type="EMBL" id="UYQ94123.1"/>
    </source>
</evidence>
<dbReference type="EMBL" id="CP107006">
    <property type="protein sequence ID" value="UYQ94123.1"/>
    <property type="molecule type" value="Genomic_DNA"/>
</dbReference>
<gene>
    <name evidence="7" type="ORF">MKQ68_03330</name>
</gene>
<feature type="domain" description="Alpha-L-rhamnosidase C-terminal" evidence="6">
    <location>
        <begin position="653"/>
        <end position="717"/>
    </location>
</feature>
<dbReference type="Gene3D" id="2.60.40.10">
    <property type="entry name" value="Immunoglobulins"/>
    <property type="match status" value="1"/>
</dbReference>
<name>A0ABY6J3G6_9BACT</name>
<keyword evidence="3" id="KW-0378">Hydrolase</keyword>
<protein>
    <recommendedName>
        <fullName evidence="2">alpha-L-rhamnosidase</fullName>
        <ecNumber evidence="2">3.2.1.40</ecNumber>
    </recommendedName>
</protein>
<dbReference type="InterPro" id="IPR035398">
    <property type="entry name" value="Bac_rhamnosid_C"/>
</dbReference>
<dbReference type="Pfam" id="PF25788">
    <property type="entry name" value="Ig_Rha78A_N"/>
    <property type="match status" value="1"/>
</dbReference>
<dbReference type="PANTHER" id="PTHR33307">
    <property type="entry name" value="ALPHA-RHAMNOSIDASE (EUROFUNG)"/>
    <property type="match status" value="1"/>
</dbReference>
<dbReference type="InterPro" id="IPR008928">
    <property type="entry name" value="6-hairpin_glycosidase_sf"/>
</dbReference>
<evidence type="ECO:0000256" key="1">
    <source>
        <dbReference type="ARBA" id="ARBA00001445"/>
    </source>
</evidence>
<evidence type="ECO:0000256" key="4">
    <source>
        <dbReference type="SAM" id="SignalP"/>
    </source>
</evidence>
<evidence type="ECO:0000313" key="8">
    <source>
        <dbReference type="Proteomes" id="UP001162741"/>
    </source>
</evidence>
<dbReference type="InterPro" id="IPR013783">
    <property type="entry name" value="Ig-like_fold"/>
</dbReference>
<proteinExistence type="predicted"/>
<dbReference type="Proteomes" id="UP001162741">
    <property type="component" value="Chromosome"/>
</dbReference>
<dbReference type="SUPFAM" id="SSF48208">
    <property type="entry name" value="Six-hairpin glycosidases"/>
    <property type="match status" value="1"/>
</dbReference>
<evidence type="ECO:0000259" key="5">
    <source>
        <dbReference type="Pfam" id="PF17389"/>
    </source>
</evidence>
<comment type="catalytic activity">
    <reaction evidence="1">
        <text>Hydrolysis of terminal non-reducing alpha-L-rhamnose residues in alpha-L-rhamnosides.</text>
        <dbReference type="EC" id="3.2.1.40"/>
    </reaction>
</comment>
<feature type="chain" id="PRO_5047351496" description="alpha-L-rhamnosidase" evidence="4">
    <location>
        <begin position="21"/>
        <end position="758"/>
    </location>
</feature>
<dbReference type="EC" id="3.2.1.40" evidence="2"/>
<dbReference type="InterPro" id="IPR035396">
    <property type="entry name" value="Bac_rhamnosid6H"/>
</dbReference>
<dbReference type="Pfam" id="PF17389">
    <property type="entry name" value="Bac_rhamnosid6H"/>
    <property type="match status" value="1"/>
</dbReference>